<dbReference type="GO" id="GO:0015250">
    <property type="term" value="F:water channel activity"/>
    <property type="evidence" value="ECO:0007669"/>
    <property type="project" value="TreeGrafter"/>
</dbReference>
<feature type="transmembrane region" description="Helical" evidence="7">
    <location>
        <begin position="155"/>
        <end position="174"/>
    </location>
</feature>
<dbReference type="Pfam" id="PF00230">
    <property type="entry name" value="MIP"/>
    <property type="match status" value="1"/>
</dbReference>
<evidence type="ECO:0000313" key="9">
    <source>
        <dbReference type="Proteomes" id="UP000252132"/>
    </source>
</evidence>
<keyword evidence="3 6" id="KW-0812">Transmembrane</keyword>
<feature type="transmembrane region" description="Helical" evidence="7">
    <location>
        <begin position="123"/>
        <end position="143"/>
    </location>
</feature>
<gene>
    <name evidence="8" type="ORF">DBW69_04050</name>
</gene>
<dbReference type="InterPro" id="IPR034294">
    <property type="entry name" value="Aquaporin_transptr"/>
</dbReference>
<dbReference type="PRINTS" id="PR00783">
    <property type="entry name" value="MINTRINSICP"/>
</dbReference>
<dbReference type="InterPro" id="IPR000425">
    <property type="entry name" value="MIP"/>
</dbReference>
<dbReference type="AlphaFoldDB" id="A0A368DZC4"/>
<dbReference type="Gene3D" id="1.20.1080.10">
    <property type="entry name" value="Glycerol uptake facilitator protein"/>
    <property type="match status" value="1"/>
</dbReference>
<evidence type="ECO:0000256" key="3">
    <source>
        <dbReference type="ARBA" id="ARBA00022692"/>
    </source>
</evidence>
<dbReference type="SUPFAM" id="SSF81338">
    <property type="entry name" value="Aquaporin-like"/>
    <property type="match status" value="1"/>
</dbReference>
<comment type="subcellular location">
    <subcellularLocation>
        <location evidence="1">Membrane</location>
        <topology evidence="1">Multi-pass membrane protein</topology>
    </subcellularLocation>
</comment>
<keyword evidence="6" id="KW-0813">Transport</keyword>
<proteinExistence type="inferred from homology"/>
<comment type="similarity">
    <text evidence="2 6">Belongs to the MIP/aquaporin (TC 1.A.8) family.</text>
</comment>
<comment type="caution">
    <text evidence="8">The sequence shown here is derived from an EMBL/GenBank/DDBJ whole genome shotgun (WGS) entry which is preliminary data.</text>
</comment>
<evidence type="ECO:0000256" key="5">
    <source>
        <dbReference type="ARBA" id="ARBA00023136"/>
    </source>
</evidence>
<feature type="transmembrane region" description="Helical" evidence="7">
    <location>
        <begin position="49"/>
        <end position="77"/>
    </location>
</feature>
<dbReference type="Proteomes" id="UP000252132">
    <property type="component" value="Unassembled WGS sequence"/>
</dbReference>
<protein>
    <submittedName>
        <fullName evidence="8">Aquaporin family protein</fullName>
    </submittedName>
</protein>
<evidence type="ECO:0000256" key="6">
    <source>
        <dbReference type="RuleBase" id="RU000477"/>
    </source>
</evidence>
<dbReference type="PANTHER" id="PTHR19139:SF199">
    <property type="entry name" value="MIP17260P"/>
    <property type="match status" value="1"/>
</dbReference>
<feature type="transmembrane region" description="Helical" evidence="7">
    <location>
        <begin position="12"/>
        <end position="29"/>
    </location>
</feature>
<accession>A0A368DZC4</accession>
<evidence type="ECO:0000256" key="2">
    <source>
        <dbReference type="ARBA" id="ARBA00006175"/>
    </source>
</evidence>
<evidence type="ECO:0000256" key="7">
    <source>
        <dbReference type="SAM" id="Phobius"/>
    </source>
</evidence>
<dbReference type="EMBL" id="QOQF01000011">
    <property type="protein sequence ID" value="RCL77202.1"/>
    <property type="molecule type" value="Genomic_DNA"/>
</dbReference>
<dbReference type="GO" id="GO:0005886">
    <property type="term" value="C:plasma membrane"/>
    <property type="evidence" value="ECO:0007669"/>
    <property type="project" value="TreeGrafter"/>
</dbReference>
<dbReference type="PANTHER" id="PTHR19139">
    <property type="entry name" value="AQUAPORIN TRANSPORTER"/>
    <property type="match status" value="1"/>
</dbReference>
<evidence type="ECO:0000256" key="1">
    <source>
        <dbReference type="ARBA" id="ARBA00004141"/>
    </source>
</evidence>
<evidence type="ECO:0000256" key="4">
    <source>
        <dbReference type="ARBA" id="ARBA00022989"/>
    </source>
</evidence>
<sequence>MIFDTRKLAGEFIGTLFLVATVVGSGIMAESLADGNAAVALLGNTLATAGILYVLITCLGPVSGAHFNPAVSFVFCLKGELGRAHCAQYIVFQCLGAMAGVMLAHAMFDQSLIQAGVKIRFGSNIWLSEGVATFGLVATILTGLRHRPESVPSLVSLYITAGYWFTSSTSFANPAVTLGRSFTDSFSGIRLSDMPFFVVSQFLGAAIAYYLVRELLPKKHSQ</sequence>
<feature type="transmembrane region" description="Helical" evidence="7">
    <location>
        <begin position="194"/>
        <end position="212"/>
    </location>
</feature>
<keyword evidence="5 7" id="KW-0472">Membrane</keyword>
<organism evidence="8 9">
    <name type="scientific">PS1 clade bacterium</name>
    <dbReference type="NCBI Taxonomy" id="2175152"/>
    <lineage>
        <taxon>Bacteria</taxon>
        <taxon>Pseudomonadati</taxon>
        <taxon>Pseudomonadota</taxon>
        <taxon>Alphaproteobacteria</taxon>
        <taxon>PS1 clade</taxon>
    </lineage>
</organism>
<reference evidence="8 9" key="1">
    <citation type="journal article" date="2018" name="Microbiome">
        <title>Fine metagenomic profile of the Mediterranean stratified and mixed water columns revealed by assembly and recruitment.</title>
        <authorList>
            <person name="Haro-Moreno J.M."/>
            <person name="Lopez-Perez M."/>
            <person name="De La Torre J.R."/>
            <person name="Picazo A."/>
            <person name="Camacho A."/>
            <person name="Rodriguez-Valera F."/>
        </authorList>
    </citation>
    <scope>NUCLEOTIDE SEQUENCE [LARGE SCALE GENOMIC DNA]</scope>
    <source>
        <strain evidence="8">MED-G55</strain>
    </source>
</reference>
<evidence type="ECO:0000313" key="8">
    <source>
        <dbReference type="EMBL" id="RCL77202.1"/>
    </source>
</evidence>
<name>A0A368DZC4_9PROT</name>
<dbReference type="InterPro" id="IPR023271">
    <property type="entry name" value="Aquaporin-like"/>
</dbReference>
<feature type="transmembrane region" description="Helical" evidence="7">
    <location>
        <begin position="89"/>
        <end position="108"/>
    </location>
</feature>
<keyword evidence="4 7" id="KW-1133">Transmembrane helix</keyword>